<feature type="signal peptide" evidence="2">
    <location>
        <begin position="1"/>
        <end position="32"/>
    </location>
</feature>
<feature type="region of interest" description="Disordered" evidence="1">
    <location>
        <begin position="40"/>
        <end position="64"/>
    </location>
</feature>
<sequence length="64" mass="6350">MKRIHIRFARCIVASVTTLACVGLFPLTAAHADVAASAAQSGAPTAPAATSASSEDTPTATPTP</sequence>
<organism evidence="3 4">
    <name type="scientific">Actinomyces bouchesdurhonensis</name>
    <dbReference type="NCBI Taxonomy" id="1852361"/>
    <lineage>
        <taxon>Bacteria</taxon>
        <taxon>Bacillati</taxon>
        <taxon>Actinomycetota</taxon>
        <taxon>Actinomycetes</taxon>
        <taxon>Actinomycetales</taxon>
        <taxon>Actinomycetaceae</taxon>
        <taxon>Actinomyces</taxon>
    </lineage>
</organism>
<accession>A0A929WU38</accession>
<gene>
    <name evidence="3" type="ORF">HXK09_04025</name>
</gene>
<evidence type="ECO:0000256" key="2">
    <source>
        <dbReference type="SAM" id="SignalP"/>
    </source>
</evidence>
<dbReference type="Proteomes" id="UP000759246">
    <property type="component" value="Unassembled WGS sequence"/>
</dbReference>
<evidence type="ECO:0000256" key="1">
    <source>
        <dbReference type="SAM" id="MobiDB-lite"/>
    </source>
</evidence>
<comment type="caution">
    <text evidence="3">The sequence shown here is derived from an EMBL/GenBank/DDBJ whole genome shotgun (WGS) entry which is preliminary data.</text>
</comment>
<proteinExistence type="predicted"/>
<feature type="chain" id="PRO_5037250173" evidence="2">
    <location>
        <begin position="33"/>
        <end position="64"/>
    </location>
</feature>
<dbReference type="PROSITE" id="PS51257">
    <property type="entry name" value="PROKAR_LIPOPROTEIN"/>
    <property type="match status" value="1"/>
</dbReference>
<protein>
    <submittedName>
        <fullName evidence="3">Cell wall-binding protein</fullName>
    </submittedName>
</protein>
<feature type="non-terminal residue" evidence="3">
    <location>
        <position position="64"/>
    </location>
</feature>
<evidence type="ECO:0000313" key="3">
    <source>
        <dbReference type="EMBL" id="MBF0966325.1"/>
    </source>
</evidence>
<evidence type="ECO:0000313" key="4">
    <source>
        <dbReference type="Proteomes" id="UP000759246"/>
    </source>
</evidence>
<name>A0A929WU38_9ACTO</name>
<dbReference type="AlphaFoldDB" id="A0A929WU38"/>
<dbReference type="EMBL" id="JABZGF010000085">
    <property type="protein sequence ID" value="MBF0966325.1"/>
    <property type="molecule type" value="Genomic_DNA"/>
</dbReference>
<keyword evidence="2" id="KW-0732">Signal</keyword>
<reference evidence="3" key="1">
    <citation type="submission" date="2020-04" db="EMBL/GenBank/DDBJ databases">
        <title>Deep metagenomics examines the oral microbiome during advanced dental caries in children, revealing novel taxa and co-occurrences with host molecules.</title>
        <authorList>
            <person name="Baker J.L."/>
            <person name="Morton J.T."/>
            <person name="Dinis M."/>
            <person name="Alvarez R."/>
            <person name="Tran N.C."/>
            <person name="Knight R."/>
            <person name="Edlund A."/>
        </authorList>
    </citation>
    <scope>NUCLEOTIDE SEQUENCE</scope>
    <source>
        <strain evidence="3">JCVI_30_bin.13</strain>
    </source>
</reference>